<gene>
    <name evidence="2" type="ORF">DCF15_03975</name>
</gene>
<dbReference type="PROSITE" id="PS51257">
    <property type="entry name" value="PROKAR_LIPOPROTEIN"/>
    <property type="match status" value="1"/>
</dbReference>
<evidence type="ECO:0000313" key="3">
    <source>
        <dbReference type="Proteomes" id="UP000249794"/>
    </source>
</evidence>
<feature type="signal peptide" evidence="1">
    <location>
        <begin position="1"/>
        <end position="28"/>
    </location>
</feature>
<accession>A0A2W4XP66</accession>
<protein>
    <submittedName>
        <fullName evidence="2">Uncharacterized protein</fullName>
    </submittedName>
</protein>
<evidence type="ECO:0000256" key="1">
    <source>
        <dbReference type="SAM" id="SignalP"/>
    </source>
</evidence>
<reference evidence="2 3" key="2">
    <citation type="submission" date="2018-06" db="EMBL/GenBank/DDBJ databases">
        <title>Metagenomic assembly of (sub)arctic Cyanobacteria and their associated microbiome from non-axenic cultures.</title>
        <authorList>
            <person name="Baurain D."/>
        </authorList>
    </citation>
    <scope>NUCLEOTIDE SEQUENCE [LARGE SCALE GENOMIC DNA]</scope>
    <source>
        <strain evidence="2">ULC027bin1</strain>
    </source>
</reference>
<keyword evidence="1" id="KW-0732">Signal</keyword>
<proteinExistence type="predicted"/>
<reference evidence="3" key="1">
    <citation type="submission" date="2018-04" db="EMBL/GenBank/DDBJ databases">
        <authorList>
            <person name="Cornet L."/>
        </authorList>
    </citation>
    <scope>NUCLEOTIDE SEQUENCE [LARGE SCALE GENOMIC DNA]</scope>
</reference>
<organism evidence="2 3">
    <name type="scientific">Phormidesmis priestleyi</name>
    <dbReference type="NCBI Taxonomy" id="268141"/>
    <lineage>
        <taxon>Bacteria</taxon>
        <taxon>Bacillati</taxon>
        <taxon>Cyanobacteriota</taxon>
        <taxon>Cyanophyceae</taxon>
        <taxon>Leptolyngbyales</taxon>
        <taxon>Leptolyngbyaceae</taxon>
        <taxon>Phormidesmis</taxon>
    </lineage>
</organism>
<dbReference type="AlphaFoldDB" id="A0A2W4XP66"/>
<sequence>MFNKFLPAVTLATSLGCCAIATSWTAAASTQSASPQTLLAQAAPYQQTMAADNFSLWNSGEMSGIAFDIWRRPAAVGGGYYYFLWKGQYASVPDKGNPEVVVFFEGNIAQLKSAFLVDCYNASDSYSPGSCLNPESKPAHYRYQIPCIFPWQVDYSERSCGVNAAIPSPGIF</sequence>
<name>A0A2W4XP66_9CYAN</name>
<feature type="chain" id="PRO_5016032513" evidence="1">
    <location>
        <begin position="29"/>
        <end position="172"/>
    </location>
</feature>
<dbReference type="Proteomes" id="UP000249794">
    <property type="component" value="Unassembled WGS sequence"/>
</dbReference>
<comment type="caution">
    <text evidence="2">The sequence shown here is derived from an EMBL/GenBank/DDBJ whole genome shotgun (WGS) entry which is preliminary data.</text>
</comment>
<dbReference type="EMBL" id="QBMP01000024">
    <property type="protein sequence ID" value="PZO59300.1"/>
    <property type="molecule type" value="Genomic_DNA"/>
</dbReference>
<evidence type="ECO:0000313" key="2">
    <source>
        <dbReference type="EMBL" id="PZO59300.1"/>
    </source>
</evidence>